<dbReference type="Pfam" id="PF00015">
    <property type="entry name" value="MCPsignal"/>
    <property type="match status" value="1"/>
</dbReference>
<evidence type="ECO:0000256" key="4">
    <source>
        <dbReference type="SAM" id="Coils"/>
    </source>
</evidence>
<keyword evidence="5" id="KW-1133">Transmembrane helix</keyword>
<feature type="domain" description="HAMP" evidence="7">
    <location>
        <begin position="324"/>
        <end position="378"/>
    </location>
</feature>
<dbReference type="InterPro" id="IPR032255">
    <property type="entry name" value="HBM"/>
</dbReference>
<dbReference type="CDD" id="cd11386">
    <property type="entry name" value="MCP_signal"/>
    <property type="match status" value="1"/>
</dbReference>
<dbReference type="GO" id="GO:0007165">
    <property type="term" value="P:signal transduction"/>
    <property type="evidence" value="ECO:0007669"/>
    <property type="project" value="UniProtKB-KW"/>
</dbReference>
<evidence type="ECO:0000313" key="8">
    <source>
        <dbReference type="EMBL" id="SNY26964.1"/>
    </source>
</evidence>
<proteinExistence type="inferred from homology"/>
<dbReference type="InterPro" id="IPR004089">
    <property type="entry name" value="MCPsignal_dom"/>
</dbReference>
<keyword evidence="4" id="KW-0175">Coiled coil</keyword>
<comment type="similarity">
    <text evidence="2">Belongs to the methyl-accepting chemotaxis (MCP) protein family.</text>
</comment>
<feature type="coiled-coil region" evidence="4">
    <location>
        <begin position="75"/>
        <end position="102"/>
    </location>
</feature>
<dbReference type="PROSITE" id="PS50111">
    <property type="entry name" value="CHEMOTAXIS_TRANSDUC_2"/>
    <property type="match status" value="1"/>
</dbReference>
<reference evidence="9" key="1">
    <citation type="submission" date="2017-09" db="EMBL/GenBank/DDBJ databases">
        <authorList>
            <person name="Varghese N."/>
            <person name="Submissions S."/>
        </authorList>
    </citation>
    <scope>NUCLEOTIDE SEQUENCE [LARGE SCALE GENOMIC DNA]</scope>
    <source>
        <strain evidence="9">MSL47</strain>
    </source>
</reference>
<dbReference type="SMART" id="SM00283">
    <property type="entry name" value="MA"/>
    <property type="match status" value="1"/>
</dbReference>
<dbReference type="SUPFAM" id="SSF58104">
    <property type="entry name" value="Methyl-accepting chemotaxis protein (MCP) signaling domain"/>
    <property type="match status" value="1"/>
</dbReference>
<dbReference type="SMART" id="SM01358">
    <property type="entry name" value="HBM"/>
    <property type="match status" value="1"/>
</dbReference>
<dbReference type="InterPro" id="IPR003660">
    <property type="entry name" value="HAMP_dom"/>
</dbReference>
<dbReference type="SMART" id="SM00304">
    <property type="entry name" value="HAMP"/>
    <property type="match status" value="1"/>
</dbReference>
<keyword evidence="5" id="KW-0812">Transmembrane</keyword>
<dbReference type="OrthoDB" id="9814363at2"/>
<dbReference type="GO" id="GO:0016020">
    <property type="term" value="C:membrane"/>
    <property type="evidence" value="ECO:0007669"/>
    <property type="project" value="InterPro"/>
</dbReference>
<dbReference type="RefSeq" id="WP_097017646.1">
    <property type="nucleotide sequence ID" value="NZ_OBDZ01000010.1"/>
</dbReference>
<keyword evidence="9" id="KW-1185">Reference proteome</keyword>
<keyword evidence="5" id="KW-0472">Membrane</keyword>
<evidence type="ECO:0000256" key="1">
    <source>
        <dbReference type="ARBA" id="ARBA00023224"/>
    </source>
</evidence>
<feature type="transmembrane region" description="Helical" evidence="5">
    <location>
        <begin position="304"/>
        <end position="322"/>
    </location>
</feature>
<name>A0A285GUM7_9FIRM</name>
<evidence type="ECO:0000256" key="3">
    <source>
        <dbReference type="PROSITE-ProRule" id="PRU00284"/>
    </source>
</evidence>
<gene>
    <name evidence="8" type="ORF">SAMN06265827_11080</name>
</gene>
<dbReference type="CDD" id="cd06225">
    <property type="entry name" value="HAMP"/>
    <property type="match status" value="1"/>
</dbReference>
<dbReference type="PROSITE" id="PS50885">
    <property type="entry name" value="HAMP"/>
    <property type="match status" value="1"/>
</dbReference>
<dbReference type="Gene3D" id="1.20.1440.210">
    <property type="match status" value="1"/>
</dbReference>
<protein>
    <submittedName>
        <fullName evidence="8">Methyl-accepting chemotaxis protein</fullName>
    </submittedName>
</protein>
<organism evidence="8 9">
    <name type="scientific">Orenia metallireducens</name>
    <dbReference type="NCBI Taxonomy" id="1413210"/>
    <lineage>
        <taxon>Bacteria</taxon>
        <taxon>Bacillati</taxon>
        <taxon>Bacillota</taxon>
        <taxon>Clostridia</taxon>
        <taxon>Halanaerobiales</taxon>
        <taxon>Halobacteroidaceae</taxon>
        <taxon>Orenia</taxon>
    </lineage>
</organism>
<evidence type="ECO:0000256" key="5">
    <source>
        <dbReference type="SAM" id="Phobius"/>
    </source>
</evidence>
<dbReference type="Pfam" id="PF00672">
    <property type="entry name" value="HAMP"/>
    <property type="match status" value="1"/>
</dbReference>
<dbReference type="AlphaFoldDB" id="A0A285GUM7"/>
<evidence type="ECO:0000259" key="6">
    <source>
        <dbReference type="PROSITE" id="PS50111"/>
    </source>
</evidence>
<feature type="domain" description="Methyl-accepting transducer" evidence="6">
    <location>
        <begin position="376"/>
        <end position="612"/>
    </location>
</feature>
<dbReference type="Gene3D" id="1.10.287.950">
    <property type="entry name" value="Methyl-accepting chemotaxis protein"/>
    <property type="match status" value="1"/>
</dbReference>
<sequence>MVKRIKDLSIGTKISSSFTVLIILSIIMVFVGYSSLKLISHKVKISEEANNIAELILDMRIKEVKFMRTGDKNRDKEVNDLLDKAINRIESLEKKVDKQIEREEINQIKELITNFKISFNNYAKSTYQQQDYRRTFVKEEEELIEPLYSLSRLQNQALGEFIKEGKLLSDIEIKRENIMIIENIIRFINEIGKQERNLVINFANDQKEKEYINQTLSYFDKAKEELVNGIFKEEMNSDQVEELLAALKDGRDAFNDVVITELTKNQQKKAMVELGDKVVTKAKELSENKEIEIKESVKSGIEHLIIISIVGIIIGIIFSIVITKAVSKPVLSVMKFLKEMAQNGGDLTKRIAVDSQDEVGRLSYWFNAFVDQLHDIILKLRDDSEELSAYSEELSSSSEEGSAGIEDTRRLIEGMVAHIQQISASAQEVTGYAQQTSAQTEFGNRNIEETIGSIQGINQAVERAVKSIANLEVNSEEIGKIIELITSIAEQTNLLALNAAIEAARAGEHGMGFSVVADEIRSLAEETAKATQDISALINNIQKQTKDSIEMIRKVERKANEGERIAQKTSSVFEEIKVASEQTSAHIEDTAQSTQQLVADTDQIMISAEDIERMSTELSTSSQELSGMAESLQSLISKFKI</sequence>
<feature type="transmembrane region" description="Helical" evidence="5">
    <location>
        <begin position="14"/>
        <end position="36"/>
    </location>
</feature>
<evidence type="ECO:0000259" key="7">
    <source>
        <dbReference type="PROSITE" id="PS50885"/>
    </source>
</evidence>
<accession>A0A285GUM7</accession>
<dbReference type="EMBL" id="OBDZ01000010">
    <property type="protein sequence ID" value="SNY26964.1"/>
    <property type="molecule type" value="Genomic_DNA"/>
</dbReference>
<dbReference type="Proteomes" id="UP000219573">
    <property type="component" value="Unassembled WGS sequence"/>
</dbReference>
<dbReference type="PANTHER" id="PTHR32089:SF112">
    <property type="entry name" value="LYSOZYME-LIKE PROTEIN-RELATED"/>
    <property type="match status" value="1"/>
</dbReference>
<evidence type="ECO:0000313" key="9">
    <source>
        <dbReference type="Proteomes" id="UP000219573"/>
    </source>
</evidence>
<dbReference type="PANTHER" id="PTHR32089">
    <property type="entry name" value="METHYL-ACCEPTING CHEMOTAXIS PROTEIN MCPB"/>
    <property type="match status" value="1"/>
</dbReference>
<evidence type="ECO:0000256" key="2">
    <source>
        <dbReference type="ARBA" id="ARBA00029447"/>
    </source>
</evidence>
<keyword evidence="1 3" id="KW-0807">Transducer</keyword>